<protein>
    <submittedName>
        <fullName evidence="2">Uncharacterized protein</fullName>
    </submittedName>
</protein>
<dbReference type="EMBL" id="VOHK01000001">
    <property type="protein sequence ID" value="TWT23787.1"/>
    <property type="molecule type" value="Genomic_DNA"/>
</dbReference>
<dbReference type="RefSeq" id="WP_146385194.1">
    <property type="nucleotide sequence ID" value="NZ_VOHK01000001.1"/>
</dbReference>
<keyword evidence="3" id="KW-1185">Reference proteome</keyword>
<proteinExistence type="predicted"/>
<reference evidence="2 3" key="1">
    <citation type="journal article" date="2008" name="Int. J. Syst. Evol. Microbiol.">
        <title>Luteimonas marina sp. nov., isolated from seawater.</title>
        <authorList>
            <person name="Baik K.S."/>
            <person name="Park S.C."/>
            <person name="Kim M.S."/>
            <person name="Kim E.M."/>
            <person name="Park C."/>
            <person name="Chun J."/>
            <person name="Seong C.N."/>
        </authorList>
    </citation>
    <scope>NUCLEOTIDE SEQUENCE [LARGE SCALE GENOMIC DNA]</scope>
    <source>
        <strain evidence="2 3">FR1330</strain>
    </source>
</reference>
<sequence>MASAESPREAPATGGDGEAMLSVLEALRRDASRAPGHGRRAVDAPDPALWSAFGSAATDQQRINLSLRLPGETRDRFFNAGHVLAASQPRDAAGDAMPPEIVRRLSPLARAFLESAESLVRRHRTRLYLGPGSAPAASRENHVVLDWKRTSGHAGPAAETITIDDFLSGRWNGLRLAGDPRYTLAAQSTMAACANLRALVETLRPRCERLAISIRTFDPA</sequence>
<evidence type="ECO:0000313" key="3">
    <source>
        <dbReference type="Proteomes" id="UP000319980"/>
    </source>
</evidence>
<gene>
    <name evidence="2" type="ORF">FQY83_04010</name>
</gene>
<accession>A0A5C5UDC2</accession>
<feature type="region of interest" description="Disordered" evidence="1">
    <location>
        <begin position="1"/>
        <end position="21"/>
    </location>
</feature>
<name>A0A5C5UDC2_9GAMM</name>
<evidence type="ECO:0000256" key="1">
    <source>
        <dbReference type="SAM" id="MobiDB-lite"/>
    </source>
</evidence>
<comment type="caution">
    <text evidence="2">The sequence shown here is derived from an EMBL/GenBank/DDBJ whole genome shotgun (WGS) entry which is preliminary data.</text>
</comment>
<evidence type="ECO:0000313" key="2">
    <source>
        <dbReference type="EMBL" id="TWT23787.1"/>
    </source>
</evidence>
<organism evidence="2 3">
    <name type="scientific">Luteimonas marina</name>
    <dbReference type="NCBI Taxonomy" id="488485"/>
    <lineage>
        <taxon>Bacteria</taxon>
        <taxon>Pseudomonadati</taxon>
        <taxon>Pseudomonadota</taxon>
        <taxon>Gammaproteobacteria</taxon>
        <taxon>Lysobacterales</taxon>
        <taxon>Lysobacteraceae</taxon>
        <taxon>Luteimonas</taxon>
    </lineage>
</organism>
<dbReference type="AlphaFoldDB" id="A0A5C5UDC2"/>
<dbReference type="Proteomes" id="UP000319980">
    <property type="component" value="Unassembled WGS sequence"/>
</dbReference>